<evidence type="ECO:0000313" key="2">
    <source>
        <dbReference type="EMBL" id="SOB87898.1"/>
    </source>
</evidence>
<feature type="region of interest" description="Disordered" evidence="1">
    <location>
        <begin position="1"/>
        <end position="74"/>
    </location>
</feature>
<evidence type="ECO:0000313" key="3">
    <source>
        <dbReference type="Proteomes" id="UP000219494"/>
    </source>
</evidence>
<reference evidence="2 3" key="1">
    <citation type="submission" date="2017-07" db="EMBL/GenBank/DDBJ databases">
        <authorList>
            <person name="Sun Z.S."/>
            <person name="Albrecht U."/>
            <person name="Echele G."/>
            <person name="Lee C.C."/>
        </authorList>
    </citation>
    <scope>NUCLEOTIDE SEQUENCE [LARGE SCALE GENOMIC DNA]</scope>
    <source>
        <strain evidence="2 3">CGMCC 1.12672</strain>
    </source>
</reference>
<feature type="compositionally biased region" description="Basic and acidic residues" evidence="1">
    <location>
        <begin position="1"/>
        <end position="15"/>
    </location>
</feature>
<dbReference type="Proteomes" id="UP000219494">
    <property type="component" value="Unassembled WGS sequence"/>
</dbReference>
<accession>A0A285R2B1</accession>
<keyword evidence="3" id="KW-1185">Reference proteome</keyword>
<dbReference type="AlphaFoldDB" id="A0A285R2B1"/>
<dbReference type="RefSeq" id="WP_097064831.1">
    <property type="nucleotide sequence ID" value="NZ_OBMI01000003.1"/>
</dbReference>
<dbReference type="EMBL" id="OBMI01000003">
    <property type="protein sequence ID" value="SOB87898.1"/>
    <property type="molecule type" value="Genomic_DNA"/>
</dbReference>
<dbReference type="OrthoDB" id="7571508at2"/>
<sequence length="74" mass="7617">MADTRTDTARAHDDSDIIDQAVGDSEPDAVAGTAGGDLARDIGSRDEGDQVSEPDTHTRVTGENARDGDGFDAG</sequence>
<gene>
    <name evidence="2" type="ORF">SAMN06297144_3036</name>
</gene>
<protein>
    <submittedName>
        <fullName evidence="2">Uncharacterized protein</fullName>
    </submittedName>
</protein>
<feature type="compositionally biased region" description="Basic and acidic residues" evidence="1">
    <location>
        <begin position="38"/>
        <end position="74"/>
    </location>
</feature>
<organism evidence="2 3">
    <name type="scientific">Sphingomonas guangdongensis</name>
    <dbReference type="NCBI Taxonomy" id="1141890"/>
    <lineage>
        <taxon>Bacteria</taxon>
        <taxon>Pseudomonadati</taxon>
        <taxon>Pseudomonadota</taxon>
        <taxon>Alphaproteobacteria</taxon>
        <taxon>Sphingomonadales</taxon>
        <taxon>Sphingomonadaceae</taxon>
        <taxon>Sphingomonas</taxon>
    </lineage>
</organism>
<evidence type="ECO:0000256" key="1">
    <source>
        <dbReference type="SAM" id="MobiDB-lite"/>
    </source>
</evidence>
<proteinExistence type="predicted"/>
<name>A0A285R2B1_9SPHN</name>